<organism evidence="3 4">
    <name type="scientific">Candidatus Falkowbacteria bacterium CG1_02_41_21</name>
    <dbReference type="NCBI Taxonomy" id="1805147"/>
    <lineage>
        <taxon>Bacteria</taxon>
        <taxon>Candidatus Falkowiibacteriota</taxon>
    </lineage>
</organism>
<feature type="compositionally biased region" description="Basic residues" evidence="1">
    <location>
        <begin position="1"/>
        <end position="15"/>
    </location>
</feature>
<gene>
    <name evidence="3" type="ORF">AUJ35_03295</name>
</gene>
<accession>A0A1J4T5Q1</accession>
<feature type="compositionally biased region" description="Polar residues" evidence="1">
    <location>
        <begin position="17"/>
        <end position="29"/>
    </location>
</feature>
<keyword evidence="2" id="KW-1133">Transmembrane helix</keyword>
<keyword evidence="2" id="KW-0812">Transmembrane</keyword>
<feature type="region of interest" description="Disordered" evidence="1">
    <location>
        <begin position="1"/>
        <end position="60"/>
    </location>
</feature>
<proteinExistence type="predicted"/>
<sequence length="487" mass="53251">MTLSKKSHKPTKSHKTNQATHSRGANSESDAAKKLLSMVDRPQLEKTSPAENVASGAAPLNDSFDSRKQFFQMMSQQIGQAKPGVSADTPQASHESSEIDELDKLVESAEPNNAVVNRSVNTYRKLAFRFIALACVLVLVVLYFVMVKLTVVVSPSKQTVNESLIVDVYGINQTASSDRSLKGNITRIEAEESGVYQSSGAEVKGEEVSGQVKIINNYSKSQSLVATTRLLSADNKLFRLKDSVIVPAGASVVVDIYADKAGADMAIAPTKFTIPGLWSGIQDKIYGESSATFAYSTISDKYIAQADVDKATQELNNLLIKKVKEKVGAKNGYDQVLYQTSAETAQIELVDAKVGDKKDQFTVKIKNIVNVISFSSDDVIKIAQQKLAVAAGSDQTSAEIDRANLVYQLESYNSESNIATLKVDFISRIASTNSEFIDKSKLVNLNQTQIETYLKGVKEIDSFELHFFPTFLKRAPALVDRIYVEVK</sequence>
<name>A0A1J4T5Q1_9BACT</name>
<comment type="caution">
    <text evidence="3">The sequence shown here is derived from an EMBL/GenBank/DDBJ whole genome shotgun (WGS) entry which is preliminary data.</text>
</comment>
<evidence type="ECO:0000256" key="1">
    <source>
        <dbReference type="SAM" id="MobiDB-lite"/>
    </source>
</evidence>
<keyword evidence="2" id="KW-0472">Membrane</keyword>
<evidence type="ECO:0000256" key="2">
    <source>
        <dbReference type="SAM" id="Phobius"/>
    </source>
</evidence>
<evidence type="ECO:0008006" key="5">
    <source>
        <dbReference type="Google" id="ProtNLM"/>
    </source>
</evidence>
<feature type="transmembrane region" description="Helical" evidence="2">
    <location>
        <begin position="126"/>
        <end position="146"/>
    </location>
</feature>
<evidence type="ECO:0000313" key="4">
    <source>
        <dbReference type="Proteomes" id="UP000182860"/>
    </source>
</evidence>
<reference evidence="3 4" key="1">
    <citation type="journal article" date="2016" name="Environ. Microbiol.">
        <title>Genomic resolution of a cold subsurface aquifer community provides metabolic insights for novel microbes adapted to high CO concentrations.</title>
        <authorList>
            <person name="Probst A.J."/>
            <person name="Castelle C.J."/>
            <person name="Singh A."/>
            <person name="Brown C.T."/>
            <person name="Anantharaman K."/>
            <person name="Sharon I."/>
            <person name="Hug L.A."/>
            <person name="Burstein D."/>
            <person name="Emerson J.B."/>
            <person name="Thomas B.C."/>
            <person name="Banfield J.F."/>
        </authorList>
    </citation>
    <scope>NUCLEOTIDE SEQUENCE [LARGE SCALE GENOMIC DNA]</scope>
    <source>
        <strain evidence="3">CG1_02_41_21</strain>
    </source>
</reference>
<evidence type="ECO:0000313" key="3">
    <source>
        <dbReference type="EMBL" id="OIO06816.1"/>
    </source>
</evidence>
<dbReference type="EMBL" id="MNUV01000060">
    <property type="protein sequence ID" value="OIO06816.1"/>
    <property type="molecule type" value="Genomic_DNA"/>
</dbReference>
<protein>
    <recommendedName>
        <fullName evidence="5">Baseplate protein J-like domain-containing protein</fullName>
    </recommendedName>
</protein>
<dbReference type="AlphaFoldDB" id="A0A1J4T5Q1"/>
<dbReference type="Proteomes" id="UP000182860">
    <property type="component" value="Unassembled WGS sequence"/>
</dbReference>